<evidence type="ECO:0008006" key="4">
    <source>
        <dbReference type="Google" id="ProtNLM"/>
    </source>
</evidence>
<protein>
    <recommendedName>
        <fullName evidence="4">Tetratricopeptide repeat protein</fullName>
    </recommendedName>
</protein>
<dbReference type="AlphaFoldDB" id="A0A517YKV5"/>
<dbReference type="Proteomes" id="UP000315017">
    <property type="component" value="Chromosome"/>
</dbReference>
<keyword evidence="1" id="KW-0472">Membrane</keyword>
<gene>
    <name evidence="2" type="ORF">ETAA8_60010</name>
</gene>
<sequence length="370" mass="40259">MSMLHRCHCSKFVLFELISVLNGFCTRIVGMNLSFISVCTLLPALVANNLVAADVILVKSSKPGQPSAQRQGEIVDLLGNQLTFQGQTGAVEAIPLDQITEWRTTWPAAKEQGDALLAEKKFAEAAAAYGRAREEESRTWARRQILERSIECQAAAGNIIPAAEEFFALVASDPETLGWEVAPLAWRSSDDSNLPGRAAQWLKDPTNPARQLLGASWLLNGAQRAEAVAKLQALAGGPNKKIATLAVIQLWRTRVVAAPAEEPAQWLAGLERLPPEVRPLGYFIAADGLARHDQPEQAALTYLRIPILHGRQRALAAEALLAAGSQLEKMGRREQAASLYREVLTDYASLPAAATARQRWEQLATPAKQP</sequence>
<evidence type="ECO:0000313" key="3">
    <source>
        <dbReference type="Proteomes" id="UP000315017"/>
    </source>
</evidence>
<evidence type="ECO:0000256" key="1">
    <source>
        <dbReference type="SAM" id="Phobius"/>
    </source>
</evidence>
<keyword evidence="1" id="KW-1133">Transmembrane helix</keyword>
<dbReference type="EMBL" id="CP036274">
    <property type="protein sequence ID" value="QDU30852.1"/>
    <property type="molecule type" value="Genomic_DNA"/>
</dbReference>
<organism evidence="2 3">
    <name type="scientific">Anatilimnocola aggregata</name>
    <dbReference type="NCBI Taxonomy" id="2528021"/>
    <lineage>
        <taxon>Bacteria</taxon>
        <taxon>Pseudomonadati</taxon>
        <taxon>Planctomycetota</taxon>
        <taxon>Planctomycetia</taxon>
        <taxon>Pirellulales</taxon>
        <taxon>Pirellulaceae</taxon>
        <taxon>Anatilimnocola</taxon>
    </lineage>
</organism>
<keyword evidence="3" id="KW-1185">Reference proteome</keyword>
<name>A0A517YKV5_9BACT</name>
<reference evidence="2 3" key="1">
    <citation type="submission" date="2019-02" db="EMBL/GenBank/DDBJ databases">
        <title>Deep-cultivation of Planctomycetes and their phenomic and genomic characterization uncovers novel biology.</title>
        <authorList>
            <person name="Wiegand S."/>
            <person name="Jogler M."/>
            <person name="Boedeker C."/>
            <person name="Pinto D."/>
            <person name="Vollmers J."/>
            <person name="Rivas-Marin E."/>
            <person name="Kohn T."/>
            <person name="Peeters S.H."/>
            <person name="Heuer A."/>
            <person name="Rast P."/>
            <person name="Oberbeckmann S."/>
            <person name="Bunk B."/>
            <person name="Jeske O."/>
            <person name="Meyerdierks A."/>
            <person name="Storesund J.E."/>
            <person name="Kallscheuer N."/>
            <person name="Luecker S."/>
            <person name="Lage O.M."/>
            <person name="Pohl T."/>
            <person name="Merkel B.J."/>
            <person name="Hornburger P."/>
            <person name="Mueller R.-W."/>
            <person name="Bruemmer F."/>
            <person name="Labrenz M."/>
            <person name="Spormann A.M."/>
            <person name="Op den Camp H."/>
            <person name="Overmann J."/>
            <person name="Amann R."/>
            <person name="Jetten M.S.M."/>
            <person name="Mascher T."/>
            <person name="Medema M.H."/>
            <person name="Devos D.P."/>
            <person name="Kaster A.-K."/>
            <person name="Ovreas L."/>
            <person name="Rohde M."/>
            <person name="Galperin M.Y."/>
            <person name="Jogler C."/>
        </authorList>
    </citation>
    <scope>NUCLEOTIDE SEQUENCE [LARGE SCALE GENOMIC DNA]</scope>
    <source>
        <strain evidence="2 3">ETA_A8</strain>
    </source>
</reference>
<dbReference type="KEGG" id="aagg:ETAA8_60010"/>
<proteinExistence type="predicted"/>
<keyword evidence="1" id="KW-0812">Transmembrane</keyword>
<accession>A0A517YKV5</accession>
<evidence type="ECO:0000313" key="2">
    <source>
        <dbReference type="EMBL" id="QDU30852.1"/>
    </source>
</evidence>
<dbReference type="Gene3D" id="1.25.40.10">
    <property type="entry name" value="Tetratricopeptide repeat domain"/>
    <property type="match status" value="1"/>
</dbReference>
<feature type="transmembrane region" description="Helical" evidence="1">
    <location>
        <begin position="12"/>
        <end position="29"/>
    </location>
</feature>
<dbReference type="InterPro" id="IPR011990">
    <property type="entry name" value="TPR-like_helical_dom_sf"/>
</dbReference>